<dbReference type="GO" id="GO:0043565">
    <property type="term" value="F:sequence-specific DNA binding"/>
    <property type="evidence" value="ECO:0007669"/>
    <property type="project" value="InterPro"/>
</dbReference>
<accession>A0A1V1P3K1</accession>
<dbReference type="InterPro" id="IPR020449">
    <property type="entry name" value="Tscrpt_reg_AraC-type_HTH"/>
</dbReference>
<proteinExistence type="predicted"/>
<dbReference type="AlphaFoldDB" id="A0A1V1P3K1"/>
<dbReference type="Pfam" id="PF01965">
    <property type="entry name" value="DJ-1_PfpI"/>
    <property type="match status" value="1"/>
</dbReference>
<dbReference type="PANTHER" id="PTHR43130">
    <property type="entry name" value="ARAC-FAMILY TRANSCRIPTIONAL REGULATOR"/>
    <property type="match status" value="1"/>
</dbReference>
<protein>
    <submittedName>
        <fullName evidence="5">AraC family transcriptional regulator</fullName>
    </submittedName>
</protein>
<dbReference type="InterPro" id="IPR002818">
    <property type="entry name" value="DJ-1/PfpI"/>
</dbReference>
<dbReference type="InterPro" id="IPR052158">
    <property type="entry name" value="INH-QAR"/>
</dbReference>
<evidence type="ECO:0000256" key="3">
    <source>
        <dbReference type="ARBA" id="ARBA00023163"/>
    </source>
</evidence>
<reference evidence="6" key="1">
    <citation type="submission" date="2012-11" db="EMBL/GenBank/DDBJ databases">
        <authorList>
            <person name="Lucero-Rivera Y.E."/>
            <person name="Tovar-Ramirez D."/>
        </authorList>
    </citation>
    <scope>NUCLEOTIDE SEQUENCE [LARGE SCALE GENOMIC DNA]</scope>
    <source>
        <strain evidence="6">Araruama</strain>
    </source>
</reference>
<dbReference type="Pfam" id="PF12833">
    <property type="entry name" value="HTH_18"/>
    <property type="match status" value="1"/>
</dbReference>
<evidence type="ECO:0000256" key="1">
    <source>
        <dbReference type="ARBA" id="ARBA00023015"/>
    </source>
</evidence>
<dbReference type="Gene3D" id="1.10.10.60">
    <property type="entry name" value="Homeodomain-like"/>
    <property type="match status" value="2"/>
</dbReference>
<organism evidence="5 6">
    <name type="scientific">Candidatus Magnetoglobus multicellularis str. Araruama</name>
    <dbReference type="NCBI Taxonomy" id="890399"/>
    <lineage>
        <taxon>Bacteria</taxon>
        <taxon>Pseudomonadati</taxon>
        <taxon>Thermodesulfobacteriota</taxon>
        <taxon>Desulfobacteria</taxon>
        <taxon>Desulfobacterales</taxon>
        <taxon>Desulfobacteraceae</taxon>
        <taxon>Candidatus Magnetoglobus</taxon>
    </lineage>
</organism>
<dbReference type="PRINTS" id="PR00032">
    <property type="entry name" value="HTHARAC"/>
</dbReference>
<evidence type="ECO:0000313" key="6">
    <source>
        <dbReference type="Proteomes" id="UP000189670"/>
    </source>
</evidence>
<evidence type="ECO:0000256" key="2">
    <source>
        <dbReference type="ARBA" id="ARBA00023125"/>
    </source>
</evidence>
<dbReference type="PROSITE" id="PS00041">
    <property type="entry name" value="HTH_ARAC_FAMILY_1"/>
    <property type="match status" value="1"/>
</dbReference>
<dbReference type="InterPro" id="IPR029062">
    <property type="entry name" value="Class_I_gatase-like"/>
</dbReference>
<dbReference type="SUPFAM" id="SSF52317">
    <property type="entry name" value="Class I glutamine amidotransferase-like"/>
    <property type="match status" value="1"/>
</dbReference>
<dbReference type="InterPro" id="IPR018062">
    <property type="entry name" value="HTH_AraC-typ_CS"/>
</dbReference>
<name>A0A1V1P3K1_9BACT</name>
<keyword evidence="3" id="KW-0804">Transcription</keyword>
<dbReference type="SMART" id="SM00342">
    <property type="entry name" value="HTH_ARAC"/>
    <property type="match status" value="1"/>
</dbReference>
<evidence type="ECO:0000259" key="4">
    <source>
        <dbReference type="PROSITE" id="PS01124"/>
    </source>
</evidence>
<sequence length="323" mass="36525">MRKITILLHGNVMLSSLAIPLDVFKAAGVFWNMLNEKEPTPFFDVKTATIDGKPVKTYFGHTIKPDVSIQDADDSDTIMIPPSDASEILEPEAVSWLIKSHERGAHIASICLGAFLLAQTGLLDTKSATTHWGYANRFRKEYPKIRVKPDQLVTDEGNLFTSGGANAGGDLALYLIAKYVGKEAAFQTARVMVMDMDRNSQAPYLMFRIEKIHGDNEVLDIQNWLEKNFNDEISVDRLADQSGMTRRTFERRFKNATGDSPLRYLQRVRIENAKQLLERGGKTFDEITYMIGYEDSSTFSRLFKKTTGLSPVQYKKKYSFKVL</sequence>
<dbReference type="GO" id="GO:0003700">
    <property type="term" value="F:DNA-binding transcription factor activity"/>
    <property type="evidence" value="ECO:0007669"/>
    <property type="project" value="InterPro"/>
</dbReference>
<gene>
    <name evidence="5" type="ORF">OMM_03935</name>
</gene>
<dbReference type="InterPro" id="IPR018060">
    <property type="entry name" value="HTH_AraC"/>
</dbReference>
<dbReference type="CDD" id="cd03138">
    <property type="entry name" value="GATase1_AraC_2"/>
    <property type="match status" value="1"/>
</dbReference>
<feature type="domain" description="HTH araC/xylS-type" evidence="4">
    <location>
        <begin position="219"/>
        <end position="317"/>
    </location>
</feature>
<dbReference type="PANTHER" id="PTHR43130:SF3">
    <property type="entry name" value="HTH-TYPE TRANSCRIPTIONAL REGULATOR RV1931C"/>
    <property type="match status" value="1"/>
</dbReference>
<dbReference type="PROSITE" id="PS01124">
    <property type="entry name" value="HTH_ARAC_FAMILY_2"/>
    <property type="match status" value="1"/>
</dbReference>
<dbReference type="EMBL" id="ATBP01000643">
    <property type="protein sequence ID" value="ETR69437.1"/>
    <property type="molecule type" value="Genomic_DNA"/>
</dbReference>
<dbReference type="Gene3D" id="3.40.50.880">
    <property type="match status" value="1"/>
</dbReference>
<comment type="caution">
    <text evidence="5">The sequence shown here is derived from an EMBL/GenBank/DDBJ whole genome shotgun (WGS) entry which is preliminary data.</text>
</comment>
<keyword evidence="2" id="KW-0238">DNA-binding</keyword>
<keyword evidence="1" id="KW-0805">Transcription regulation</keyword>
<dbReference type="InterPro" id="IPR009057">
    <property type="entry name" value="Homeodomain-like_sf"/>
</dbReference>
<dbReference type="SUPFAM" id="SSF46689">
    <property type="entry name" value="Homeodomain-like"/>
    <property type="match status" value="2"/>
</dbReference>
<evidence type="ECO:0000313" key="5">
    <source>
        <dbReference type="EMBL" id="ETR69437.1"/>
    </source>
</evidence>
<dbReference type="Proteomes" id="UP000189670">
    <property type="component" value="Unassembled WGS sequence"/>
</dbReference>